<dbReference type="Proteomes" id="UP000245802">
    <property type="component" value="Chromosome"/>
</dbReference>
<keyword evidence="8" id="KW-0966">Cell projection</keyword>
<evidence type="ECO:0000256" key="2">
    <source>
        <dbReference type="ARBA" id="ARBA00009677"/>
    </source>
</evidence>
<protein>
    <recommendedName>
        <fullName evidence="3 6">Flagellar basal body rod protein FlgB</fullName>
    </recommendedName>
</protein>
<dbReference type="GO" id="GO:0030694">
    <property type="term" value="C:bacterial-type flagellum basal body, rod"/>
    <property type="evidence" value="ECO:0007669"/>
    <property type="project" value="InterPro"/>
</dbReference>
<comment type="similarity">
    <text evidence="2 6">Belongs to the flagella basal body rod proteins family.</text>
</comment>
<dbReference type="PANTHER" id="PTHR30435">
    <property type="entry name" value="FLAGELLAR PROTEIN"/>
    <property type="match status" value="1"/>
</dbReference>
<evidence type="ECO:0000256" key="6">
    <source>
        <dbReference type="PIRNR" id="PIRNR002889"/>
    </source>
</evidence>
<dbReference type="EMBL" id="CP025958">
    <property type="protein sequence ID" value="AWM37670.1"/>
    <property type="molecule type" value="Genomic_DNA"/>
</dbReference>
<reference evidence="8 9" key="1">
    <citation type="submission" date="2018-01" db="EMBL/GenBank/DDBJ databases">
        <title>G. obscuriglobus.</title>
        <authorList>
            <person name="Franke J."/>
            <person name="Blomberg W."/>
            <person name="Selmecki A."/>
        </authorList>
    </citation>
    <scope>NUCLEOTIDE SEQUENCE [LARGE SCALE GENOMIC DNA]</scope>
    <source>
        <strain evidence="8 9">DSM 5831</strain>
    </source>
</reference>
<dbReference type="GO" id="GO:0071978">
    <property type="term" value="P:bacterial-type flagellum-dependent swarming motility"/>
    <property type="evidence" value="ECO:0007669"/>
    <property type="project" value="TreeGrafter"/>
</dbReference>
<accession>A0A2Z3H9B3</accession>
<evidence type="ECO:0000313" key="9">
    <source>
        <dbReference type="Proteomes" id="UP000245802"/>
    </source>
</evidence>
<keyword evidence="4 6" id="KW-0975">Bacterial flagellum</keyword>
<evidence type="ECO:0000256" key="5">
    <source>
        <dbReference type="ARBA" id="ARBA00024934"/>
    </source>
</evidence>
<dbReference type="Pfam" id="PF00460">
    <property type="entry name" value="Flg_bb_rod"/>
    <property type="match status" value="1"/>
</dbReference>
<keyword evidence="8" id="KW-0282">Flagellum</keyword>
<proteinExistence type="inferred from homology"/>
<evidence type="ECO:0000256" key="3">
    <source>
        <dbReference type="ARBA" id="ARBA00014376"/>
    </source>
</evidence>
<comment type="function">
    <text evidence="5 6">Structural component of flagellum, the bacterial motility apparatus. Part of the rod structure of flagellar basal body.</text>
</comment>
<dbReference type="OrthoDB" id="9792068at2"/>
<dbReference type="PANTHER" id="PTHR30435:SF12">
    <property type="entry name" value="FLAGELLAR BASAL BODY ROD PROTEIN FLGB"/>
    <property type="match status" value="1"/>
</dbReference>
<comment type="subcellular location">
    <subcellularLocation>
        <location evidence="1 6">Bacterial flagellum basal body</location>
    </subcellularLocation>
</comment>
<keyword evidence="8" id="KW-0969">Cilium</keyword>
<comment type="subunit">
    <text evidence="6">The basal body constitutes a major portion of the flagellar organelle and consists of a number of rings mounted on a central rod.</text>
</comment>
<organism evidence="8 9">
    <name type="scientific">Gemmata obscuriglobus</name>
    <dbReference type="NCBI Taxonomy" id="114"/>
    <lineage>
        <taxon>Bacteria</taxon>
        <taxon>Pseudomonadati</taxon>
        <taxon>Planctomycetota</taxon>
        <taxon>Planctomycetia</taxon>
        <taxon>Gemmatales</taxon>
        <taxon>Gemmataceae</taxon>
        <taxon>Gemmata</taxon>
    </lineage>
</organism>
<keyword evidence="9" id="KW-1185">Reference proteome</keyword>
<evidence type="ECO:0000259" key="7">
    <source>
        <dbReference type="Pfam" id="PF00460"/>
    </source>
</evidence>
<feature type="domain" description="Flagellar basal body rod protein N-terminal" evidence="7">
    <location>
        <begin position="24"/>
        <end position="38"/>
    </location>
</feature>
<dbReference type="KEGG" id="gog:C1280_12185"/>
<dbReference type="AlphaFoldDB" id="A0A2Z3H9B3"/>
<dbReference type="RefSeq" id="WP_010035309.1">
    <property type="nucleotide sequence ID" value="NZ_CP025958.1"/>
</dbReference>
<dbReference type="InterPro" id="IPR006300">
    <property type="entry name" value="FlgB"/>
</dbReference>
<evidence type="ECO:0000313" key="8">
    <source>
        <dbReference type="EMBL" id="AWM37670.1"/>
    </source>
</evidence>
<sequence length="116" mass="12149">MNTNLPGLSVLTQLLDASGLRHRVIAQNVANVNTPGYKRLEVAFEADLAKALASPTGGTPVKPRVVTGDGPERVDGNNVDIDAEMNALAKNALLYQAATQIIASRVGTLRSAISGR</sequence>
<dbReference type="InterPro" id="IPR001444">
    <property type="entry name" value="Flag_bb_rod_N"/>
</dbReference>
<gene>
    <name evidence="8" type="ORF">C1280_12185</name>
</gene>
<name>A0A2Z3H9B3_9BACT</name>
<evidence type="ECO:0000256" key="1">
    <source>
        <dbReference type="ARBA" id="ARBA00004117"/>
    </source>
</evidence>
<dbReference type="PIRSF" id="PIRSF002889">
    <property type="entry name" value="Rod_FlgB"/>
    <property type="match status" value="1"/>
</dbReference>
<evidence type="ECO:0000256" key="4">
    <source>
        <dbReference type="ARBA" id="ARBA00023143"/>
    </source>
</evidence>